<organism evidence="4 5">
    <name type="scientific">Cupriavidus laharis</name>
    <dbReference type="NCBI Taxonomy" id="151654"/>
    <lineage>
        <taxon>Bacteria</taxon>
        <taxon>Pseudomonadati</taxon>
        <taxon>Pseudomonadota</taxon>
        <taxon>Betaproteobacteria</taxon>
        <taxon>Burkholderiales</taxon>
        <taxon>Burkholderiaceae</taxon>
        <taxon>Cupriavidus</taxon>
    </lineage>
</organism>
<evidence type="ECO:0000313" key="5">
    <source>
        <dbReference type="Proteomes" id="UP000727654"/>
    </source>
</evidence>
<feature type="domain" description="Alpha/beta hydrolase fold-3" evidence="3">
    <location>
        <begin position="146"/>
        <end position="355"/>
    </location>
</feature>
<reference evidence="4 5" key="1">
    <citation type="submission" date="2021-08" db="EMBL/GenBank/DDBJ databases">
        <authorList>
            <person name="Peeters C."/>
        </authorList>
    </citation>
    <scope>NUCLEOTIDE SEQUENCE [LARGE SCALE GENOMIC DNA]</scope>
    <source>
        <strain evidence="4 5">LMG 23992</strain>
    </source>
</reference>
<dbReference type="InterPro" id="IPR050300">
    <property type="entry name" value="GDXG_lipolytic_enzyme"/>
</dbReference>
<dbReference type="PROSITE" id="PS01173">
    <property type="entry name" value="LIPASE_GDXG_HIS"/>
    <property type="match status" value="1"/>
</dbReference>
<dbReference type="Gene3D" id="3.40.50.1820">
    <property type="entry name" value="alpha/beta hydrolase"/>
    <property type="match status" value="1"/>
</dbReference>
<proteinExistence type="inferred from homology"/>
<name>A0ABM8XX65_9BURK</name>
<evidence type="ECO:0000313" key="4">
    <source>
        <dbReference type="EMBL" id="CAG9185013.1"/>
    </source>
</evidence>
<accession>A0ABM8XX65</accession>
<dbReference type="Pfam" id="PF07859">
    <property type="entry name" value="Abhydrolase_3"/>
    <property type="match status" value="1"/>
</dbReference>
<dbReference type="InterPro" id="IPR029058">
    <property type="entry name" value="AB_hydrolase_fold"/>
</dbReference>
<keyword evidence="5" id="KW-1185">Reference proteome</keyword>
<sequence>MILKSNDRSQFELPPLPGESNNISADDGLVVARVASKSVSAMSAIPSTLSAAPASQPVPGKPAAPLDPQVAALLDLIARAKRPPIHVMDVEDAKIAYEKSAPILDISPPAVHAVEDLHVCARDGHAIPVRLYSPREASWAEPLPLLVYFHGGGFTVGSVNSHDALCRMQASRADCMVLSVDYRLGPQWRFPTAANDAFDVMHWVFEEAARLGADPQRIALGGDSAGGTLATACAVHARDTGLAPVLQLLIYPGTCARQDTPSHRALADGYLLTADMIQWFFSHYLDQESSRDDWRFAPLDGGGMGADVRGCCPAWIAVAGYDPLHDEGVAYAEKLRTAGVTVALADYAGMIHDFFKMGRFVPAVAQAHADAVAALRAAFGTGQ</sequence>
<dbReference type="Proteomes" id="UP000727654">
    <property type="component" value="Unassembled WGS sequence"/>
</dbReference>
<evidence type="ECO:0000259" key="3">
    <source>
        <dbReference type="Pfam" id="PF07859"/>
    </source>
</evidence>
<dbReference type="PANTHER" id="PTHR48081:SF8">
    <property type="entry name" value="ALPHA_BETA HYDROLASE FOLD-3 DOMAIN-CONTAINING PROTEIN-RELATED"/>
    <property type="match status" value="1"/>
</dbReference>
<keyword evidence="2 4" id="KW-0378">Hydrolase</keyword>
<comment type="similarity">
    <text evidence="1">Belongs to the 'GDXG' lipolytic enzyme family.</text>
</comment>
<dbReference type="InterPro" id="IPR002168">
    <property type="entry name" value="Lipase_GDXG_HIS_AS"/>
</dbReference>
<dbReference type="GO" id="GO:0016787">
    <property type="term" value="F:hydrolase activity"/>
    <property type="evidence" value="ECO:0007669"/>
    <property type="project" value="UniProtKB-KW"/>
</dbReference>
<gene>
    <name evidence="4" type="primary">aes_2</name>
    <name evidence="4" type="ORF">LMG23992_05402</name>
</gene>
<comment type="caution">
    <text evidence="4">The sequence shown here is derived from an EMBL/GenBank/DDBJ whole genome shotgun (WGS) entry which is preliminary data.</text>
</comment>
<dbReference type="EMBL" id="CAJZAI010000028">
    <property type="protein sequence ID" value="CAG9185013.1"/>
    <property type="molecule type" value="Genomic_DNA"/>
</dbReference>
<dbReference type="InterPro" id="IPR013094">
    <property type="entry name" value="AB_hydrolase_3"/>
</dbReference>
<dbReference type="SUPFAM" id="SSF53474">
    <property type="entry name" value="alpha/beta-Hydrolases"/>
    <property type="match status" value="1"/>
</dbReference>
<evidence type="ECO:0000256" key="2">
    <source>
        <dbReference type="ARBA" id="ARBA00022801"/>
    </source>
</evidence>
<evidence type="ECO:0000256" key="1">
    <source>
        <dbReference type="ARBA" id="ARBA00010515"/>
    </source>
</evidence>
<dbReference type="PANTHER" id="PTHR48081">
    <property type="entry name" value="AB HYDROLASE SUPERFAMILY PROTEIN C4A8.06C"/>
    <property type="match status" value="1"/>
</dbReference>
<protein>
    <submittedName>
        <fullName evidence="4">Acetyl esterase</fullName>
        <ecNumber evidence="4">3.1.1.-</ecNumber>
    </submittedName>
</protein>
<dbReference type="EC" id="3.1.1.-" evidence="4"/>